<gene>
    <name evidence="1" type="ORF">L211DRAFT_837629</name>
</gene>
<keyword evidence="2" id="KW-1185">Reference proteome</keyword>
<dbReference type="AlphaFoldDB" id="A0A3N4LMV6"/>
<organism evidence="1 2">
    <name type="scientific">Terfezia boudieri ATCC MYA-4762</name>
    <dbReference type="NCBI Taxonomy" id="1051890"/>
    <lineage>
        <taxon>Eukaryota</taxon>
        <taxon>Fungi</taxon>
        <taxon>Dikarya</taxon>
        <taxon>Ascomycota</taxon>
        <taxon>Pezizomycotina</taxon>
        <taxon>Pezizomycetes</taxon>
        <taxon>Pezizales</taxon>
        <taxon>Pezizaceae</taxon>
        <taxon>Terfezia</taxon>
    </lineage>
</organism>
<name>A0A3N4LMV6_9PEZI</name>
<dbReference type="InParanoid" id="A0A3N4LMV6"/>
<dbReference type="OrthoDB" id="10378384at2759"/>
<proteinExistence type="predicted"/>
<accession>A0A3N4LMV6</accession>
<evidence type="ECO:0000313" key="1">
    <source>
        <dbReference type="EMBL" id="RPB24257.1"/>
    </source>
</evidence>
<reference evidence="1 2" key="1">
    <citation type="journal article" date="2018" name="Nat. Ecol. Evol.">
        <title>Pezizomycetes genomes reveal the molecular basis of ectomycorrhizal truffle lifestyle.</title>
        <authorList>
            <person name="Murat C."/>
            <person name="Payen T."/>
            <person name="Noel B."/>
            <person name="Kuo A."/>
            <person name="Morin E."/>
            <person name="Chen J."/>
            <person name="Kohler A."/>
            <person name="Krizsan K."/>
            <person name="Balestrini R."/>
            <person name="Da Silva C."/>
            <person name="Montanini B."/>
            <person name="Hainaut M."/>
            <person name="Levati E."/>
            <person name="Barry K.W."/>
            <person name="Belfiori B."/>
            <person name="Cichocki N."/>
            <person name="Clum A."/>
            <person name="Dockter R.B."/>
            <person name="Fauchery L."/>
            <person name="Guy J."/>
            <person name="Iotti M."/>
            <person name="Le Tacon F."/>
            <person name="Lindquist E.A."/>
            <person name="Lipzen A."/>
            <person name="Malagnac F."/>
            <person name="Mello A."/>
            <person name="Molinier V."/>
            <person name="Miyauchi S."/>
            <person name="Poulain J."/>
            <person name="Riccioni C."/>
            <person name="Rubini A."/>
            <person name="Sitrit Y."/>
            <person name="Splivallo R."/>
            <person name="Traeger S."/>
            <person name="Wang M."/>
            <person name="Zifcakova L."/>
            <person name="Wipf D."/>
            <person name="Zambonelli A."/>
            <person name="Paolocci F."/>
            <person name="Nowrousian M."/>
            <person name="Ottonello S."/>
            <person name="Baldrian P."/>
            <person name="Spatafora J.W."/>
            <person name="Henrissat B."/>
            <person name="Nagy L.G."/>
            <person name="Aury J.M."/>
            <person name="Wincker P."/>
            <person name="Grigoriev I.V."/>
            <person name="Bonfante P."/>
            <person name="Martin F.M."/>
        </authorList>
    </citation>
    <scope>NUCLEOTIDE SEQUENCE [LARGE SCALE GENOMIC DNA]</scope>
    <source>
        <strain evidence="1 2">ATCC MYA-4762</strain>
    </source>
</reference>
<sequence length="167" mass="19312">MFPLKKAVECVTPQRLETPYIVPPDASVCCLTCTWRIPCRTKEPGHRSQEGWAHSRRLFDVYRHRLRESTIGWLGELGWTRCFHQVESNNALPKPDRWLDTSVAPLGDHCGIKRGRNLECSIRPTTNNNFSFDEEYDPSVKISLRNRKAKDAVTIAWVHAWLEINPN</sequence>
<dbReference type="EMBL" id="ML121542">
    <property type="protein sequence ID" value="RPB24257.1"/>
    <property type="molecule type" value="Genomic_DNA"/>
</dbReference>
<dbReference type="Proteomes" id="UP000267821">
    <property type="component" value="Unassembled WGS sequence"/>
</dbReference>
<evidence type="ECO:0000313" key="2">
    <source>
        <dbReference type="Proteomes" id="UP000267821"/>
    </source>
</evidence>
<protein>
    <submittedName>
        <fullName evidence="1">Uncharacterized protein</fullName>
    </submittedName>
</protein>